<dbReference type="AlphaFoldDB" id="A0A164F324"/>
<keyword evidence="1" id="KW-1133">Transmembrane helix</keyword>
<dbReference type="EMBL" id="LRGB01021699">
    <property type="protein sequence ID" value="KZR97372.1"/>
    <property type="molecule type" value="Genomic_DNA"/>
</dbReference>
<evidence type="ECO:0000313" key="2">
    <source>
        <dbReference type="EMBL" id="KZR97372.1"/>
    </source>
</evidence>
<gene>
    <name evidence="2" type="ORF">APZ42_007794</name>
</gene>
<sequence length="67" mass="7992">MPTFYYLMLLPFSLMISAFFLMLTFTIRIVFHVYFPETLFVNTEIKSSTLLADLDEHLQLMRISHNK</sequence>
<keyword evidence="1" id="KW-0472">Membrane</keyword>
<reference evidence="2 3" key="1">
    <citation type="submission" date="2016-03" db="EMBL/GenBank/DDBJ databases">
        <title>EvidentialGene: Evidence-directed Construction of Genes on Genomes.</title>
        <authorList>
            <person name="Gilbert D.G."/>
            <person name="Choi J.-H."/>
            <person name="Mockaitis K."/>
            <person name="Colbourne J."/>
            <person name="Pfrender M."/>
        </authorList>
    </citation>
    <scope>NUCLEOTIDE SEQUENCE [LARGE SCALE GENOMIC DNA]</scope>
    <source>
        <strain evidence="2 3">Xinb3</strain>
        <tissue evidence="2">Complete organism</tissue>
    </source>
</reference>
<proteinExistence type="predicted"/>
<keyword evidence="3" id="KW-1185">Reference proteome</keyword>
<evidence type="ECO:0000256" key="1">
    <source>
        <dbReference type="SAM" id="Phobius"/>
    </source>
</evidence>
<protein>
    <submittedName>
        <fullName evidence="2">Uncharacterized protein</fullName>
    </submittedName>
</protein>
<keyword evidence="1" id="KW-0812">Transmembrane</keyword>
<evidence type="ECO:0000313" key="3">
    <source>
        <dbReference type="Proteomes" id="UP000076858"/>
    </source>
</evidence>
<dbReference type="Proteomes" id="UP000076858">
    <property type="component" value="Unassembled WGS sequence"/>
</dbReference>
<comment type="caution">
    <text evidence="2">The sequence shown here is derived from an EMBL/GenBank/DDBJ whole genome shotgun (WGS) entry which is preliminary data.</text>
</comment>
<feature type="transmembrane region" description="Helical" evidence="1">
    <location>
        <begin position="6"/>
        <end position="31"/>
    </location>
</feature>
<organism evidence="2 3">
    <name type="scientific">Daphnia magna</name>
    <dbReference type="NCBI Taxonomy" id="35525"/>
    <lineage>
        <taxon>Eukaryota</taxon>
        <taxon>Metazoa</taxon>
        <taxon>Ecdysozoa</taxon>
        <taxon>Arthropoda</taxon>
        <taxon>Crustacea</taxon>
        <taxon>Branchiopoda</taxon>
        <taxon>Diplostraca</taxon>
        <taxon>Cladocera</taxon>
        <taxon>Anomopoda</taxon>
        <taxon>Daphniidae</taxon>
        <taxon>Daphnia</taxon>
    </lineage>
</organism>
<accession>A0A164F324</accession>
<name>A0A164F324_9CRUS</name>